<dbReference type="GO" id="GO:0003723">
    <property type="term" value="F:RNA binding"/>
    <property type="evidence" value="ECO:0007669"/>
    <property type="project" value="UniProtKB-KW"/>
</dbReference>
<keyword evidence="10" id="KW-1185">Reference proteome</keyword>
<dbReference type="InterPro" id="IPR050343">
    <property type="entry name" value="RsuA_PseudoU_synthase"/>
</dbReference>
<evidence type="ECO:0000256" key="6">
    <source>
        <dbReference type="PROSITE-ProRule" id="PRU00182"/>
    </source>
</evidence>
<organism evidence="9 10">
    <name type="scientific">Aestuariirhabdus litorea</name>
    <dbReference type="NCBI Taxonomy" id="2528527"/>
    <lineage>
        <taxon>Bacteria</taxon>
        <taxon>Pseudomonadati</taxon>
        <taxon>Pseudomonadota</taxon>
        <taxon>Gammaproteobacteria</taxon>
        <taxon>Oceanospirillales</taxon>
        <taxon>Aestuariirhabdaceae</taxon>
        <taxon>Aestuariirhabdus</taxon>
    </lineage>
</organism>
<dbReference type="InterPro" id="IPR042092">
    <property type="entry name" value="PsdUridine_s_RsuA/RluB/E/F_cat"/>
</dbReference>
<comment type="function">
    <text evidence="5">Responsible for synthesis of pseudouridine from uracil-516 in 16S ribosomal RNA.</text>
</comment>
<proteinExistence type="inferred from homology"/>
<reference evidence="9 10" key="1">
    <citation type="submission" date="2018-08" db="EMBL/GenBank/DDBJ databases">
        <authorList>
            <person name="Khan S.A."/>
        </authorList>
    </citation>
    <scope>NUCLEOTIDE SEQUENCE [LARGE SCALE GENOMIC DNA]</scope>
    <source>
        <strain evidence="9 10">GTF-13</strain>
    </source>
</reference>
<dbReference type="CDD" id="cd00165">
    <property type="entry name" value="S4"/>
    <property type="match status" value="1"/>
</dbReference>
<evidence type="ECO:0000256" key="4">
    <source>
        <dbReference type="ARBA" id="ARBA00036749"/>
    </source>
</evidence>
<dbReference type="InterPro" id="IPR036986">
    <property type="entry name" value="S4_RNA-bd_sf"/>
</dbReference>
<dbReference type="SMART" id="SM00363">
    <property type="entry name" value="S4"/>
    <property type="match status" value="1"/>
</dbReference>
<dbReference type="SUPFAM" id="SSF55120">
    <property type="entry name" value="Pseudouridine synthase"/>
    <property type="match status" value="1"/>
</dbReference>
<accession>A0A3P3VRD8</accession>
<evidence type="ECO:0000256" key="5">
    <source>
        <dbReference type="ARBA" id="ARBA00037590"/>
    </source>
</evidence>
<comment type="catalytic activity">
    <reaction evidence="4">
        <text>uridine(516) in 16S rRNA = pseudouridine(516) in 16S rRNA</text>
        <dbReference type="Rhea" id="RHEA:38867"/>
        <dbReference type="Rhea" id="RHEA-COMP:10089"/>
        <dbReference type="Rhea" id="RHEA-COMP:10090"/>
        <dbReference type="ChEBI" id="CHEBI:65314"/>
        <dbReference type="ChEBI" id="CHEBI:65315"/>
        <dbReference type="EC" id="5.4.99.19"/>
    </reaction>
</comment>
<dbReference type="Gene3D" id="3.30.70.580">
    <property type="entry name" value="Pseudouridine synthase I, catalytic domain, N-terminal subdomain"/>
    <property type="match status" value="1"/>
</dbReference>
<dbReference type="AlphaFoldDB" id="A0A3P3VRD8"/>
<dbReference type="EMBL" id="QWEZ01000001">
    <property type="protein sequence ID" value="RRJ84089.1"/>
    <property type="molecule type" value="Genomic_DNA"/>
</dbReference>
<dbReference type="SUPFAM" id="SSF55174">
    <property type="entry name" value="Alpha-L RNA-binding motif"/>
    <property type="match status" value="1"/>
</dbReference>
<evidence type="ECO:0000313" key="9">
    <source>
        <dbReference type="EMBL" id="RRJ84089.1"/>
    </source>
</evidence>
<dbReference type="InterPro" id="IPR002942">
    <property type="entry name" value="S4_RNA-bd"/>
</dbReference>
<dbReference type="RefSeq" id="WP_125014515.1">
    <property type="nucleotide sequence ID" value="NZ_QWEZ01000001.1"/>
</dbReference>
<evidence type="ECO:0000256" key="1">
    <source>
        <dbReference type="ARBA" id="ARBA00008348"/>
    </source>
</evidence>
<dbReference type="Gene3D" id="3.30.70.1560">
    <property type="entry name" value="Alpha-L RNA-binding motif"/>
    <property type="match status" value="1"/>
</dbReference>
<dbReference type="InterPro" id="IPR000748">
    <property type="entry name" value="PsdUridine_synth_RsuA/RluB/E/F"/>
</dbReference>
<comment type="similarity">
    <text evidence="1 7">Belongs to the pseudouridine synthase RsuA family.</text>
</comment>
<dbReference type="EC" id="5.4.99.-" evidence="7"/>
<dbReference type="Pfam" id="PF01479">
    <property type="entry name" value="S4"/>
    <property type="match status" value="1"/>
</dbReference>
<dbReference type="Gene3D" id="3.10.290.10">
    <property type="entry name" value="RNA-binding S4 domain"/>
    <property type="match status" value="1"/>
</dbReference>
<reference evidence="9 10" key="2">
    <citation type="submission" date="2018-12" db="EMBL/GenBank/DDBJ databases">
        <title>Simiduia agarivorans gen. nov., sp. nov., a marine, agarolytic bacterium isolated from shallow coastal water from Keelung, Taiwan.</title>
        <authorList>
            <person name="Shieh W.Y."/>
        </authorList>
    </citation>
    <scope>NUCLEOTIDE SEQUENCE [LARGE SCALE GENOMIC DNA]</scope>
    <source>
        <strain evidence="9 10">GTF-13</strain>
    </source>
</reference>
<dbReference type="GO" id="GO:0000455">
    <property type="term" value="P:enzyme-directed rRNA pseudouridine synthesis"/>
    <property type="evidence" value="ECO:0007669"/>
    <property type="project" value="UniProtKB-ARBA"/>
</dbReference>
<dbReference type="CDD" id="cd02553">
    <property type="entry name" value="PseudoU_synth_RsuA"/>
    <property type="match status" value="1"/>
</dbReference>
<name>A0A3P3VRD8_9GAMM</name>
<dbReference type="GO" id="GO:0160136">
    <property type="term" value="F:16S rRNA pseudouridine(516) synthase activity"/>
    <property type="evidence" value="ECO:0007669"/>
    <property type="project" value="UniProtKB-EC"/>
</dbReference>
<dbReference type="InterPro" id="IPR018496">
    <property type="entry name" value="PsdUridine_synth_RsuA/RluB_CS"/>
</dbReference>
<evidence type="ECO:0000313" key="10">
    <source>
        <dbReference type="Proteomes" id="UP000280792"/>
    </source>
</evidence>
<evidence type="ECO:0000259" key="8">
    <source>
        <dbReference type="SMART" id="SM00363"/>
    </source>
</evidence>
<dbReference type="Proteomes" id="UP000280792">
    <property type="component" value="Unassembled WGS sequence"/>
</dbReference>
<dbReference type="PANTHER" id="PTHR47683:SF4">
    <property type="entry name" value="PSEUDOURIDINE SYNTHASE"/>
    <property type="match status" value="1"/>
</dbReference>
<dbReference type="PANTHER" id="PTHR47683">
    <property type="entry name" value="PSEUDOURIDINE SYNTHASE FAMILY PROTEIN-RELATED"/>
    <property type="match status" value="1"/>
</dbReference>
<dbReference type="PROSITE" id="PS01149">
    <property type="entry name" value="PSI_RSU"/>
    <property type="match status" value="1"/>
</dbReference>
<dbReference type="InterPro" id="IPR006145">
    <property type="entry name" value="PsdUridine_synth_RsuA/RluA"/>
</dbReference>
<feature type="domain" description="RNA-binding S4" evidence="8">
    <location>
        <begin position="1"/>
        <end position="59"/>
    </location>
</feature>
<keyword evidence="3 7" id="KW-0413">Isomerase</keyword>
<dbReference type="InterPro" id="IPR020103">
    <property type="entry name" value="PsdUridine_synth_cat_dom_sf"/>
</dbReference>
<dbReference type="PROSITE" id="PS50889">
    <property type="entry name" value="S4"/>
    <property type="match status" value="1"/>
</dbReference>
<keyword evidence="2 6" id="KW-0694">RNA-binding</keyword>
<dbReference type="InterPro" id="IPR020094">
    <property type="entry name" value="TruA/RsuA/RluB/E/F_N"/>
</dbReference>
<evidence type="ECO:0000256" key="7">
    <source>
        <dbReference type="RuleBase" id="RU003887"/>
    </source>
</evidence>
<evidence type="ECO:0000256" key="3">
    <source>
        <dbReference type="ARBA" id="ARBA00023235"/>
    </source>
</evidence>
<gene>
    <name evidence="9" type="ORF">D0544_02915</name>
</gene>
<dbReference type="Pfam" id="PF00849">
    <property type="entry name" value="PseudoU_synth_2"/>
    <property type="match status" value="1"/>
</dbReference>
<protein>
    <recommendedName>
        <fullName evidence="7">Pseudouridine synthase</fullName>
        <ecNumber evidence="7">5.4.99.-</ecNumber>
    </recommendedName>
</protein>
<sequence length="233" mass="26382">MRLINFIRQRCQLGRPAARALIVAGRVRVDQRVQCDGGYRVTPYNLISLDDDCLQQGTPLYLMMHKPAGVVSATEHPHHPTVIDRLPAEYRPGLHLAGRLDLTTTGLLLLTNDGLWSKRLSRPEHKVAKVYRVTTALPITDDYVRQFEEGIYFAYEGITTAPAQLQLIDPFNARLTLFEGRYHQVKRMFGFFDNPVVALHRERIGELVLDPVLAPGQYRPLSEAEIALFPVTP</sequence>
<comment type="caution">
    <text evidence="9">The sequence shown here is derived from an EMBL/GenBank/DDBJ whole genome shotgun (WGS) entry which is preliminary data.</text>
</comment>
<evidence type="ECO:0000256" key="2">
    <source>
        <dbReference type="ARBA" id="ARBA00022884"/>
    </source>
</evidence>
<dbReference type="NCBIfam" id="TIGR00093">
    <property type="entry name" value="pseudouridine synthase"/>
    <property type="match status" value="1"/>
</dbReference>